<dbReference type="EMBL" id="HACA01007606">
    <property type="protein sequence ID" value="CDW24967.1"/>
    <property type="molecule type" value="Transcribed_RNA"/>
</dbReference>
<reference evidence="2" key="1">
    <citation type="submission" date="2014-05" db="EMBL/GenBank/DDBJ databases">
        <authorList>
            <person name="Chronopoulou M."/>
        </authorList>
    </citation>
    <scope>NUCLEOTIDE SEQUENCE</scope>
    <source>
        <tissue evidence="2">Whole organism</tissue>
    </source>
</reference>
<proteinExistence type="predicted"/>
<sequence length="49" mass="5799">MGRGIYTMNDPSIKEDEIHRVRHTETRSLKQKRKRGSEGVLLRHPNEKI</sequence>
<evidence type="ECO:0000256" key="1">
    <source>
        <dbReference type="SAM" id="MobiDB-lite"/>
    </source>
</evidence>
<evidence type="ECO:0000313" key="2">
    <source>
        <dbReference type="EMBL" id="CDW24967.1"/>
    </source>
</evidence>
<protein>
    <submittedName>
        <fullName evidence="2">Uncharacterized protein</fullName>
    </submittedName>
</protein>
<organism evidence="2">
    <name type="scientific">Lepeophtheirus salmonis</name>
    <name type="common">Salmon louse</name>
    <name type="synonym">Caligus salmonis</name>
    <dbReference type="NCBI Taxonomy" id="72036"/>
    <lineage>
        <taxon>Eukaryota</taxon>
        <taxon>Metazoa</taxon>
        <taxon>Ecdysozoa</taxon>
        <taxon>Arthropoda</taxon>
        <taxon>Crustacea</taxon>
        <taxon>Multicrustacea</taxon>
        <taxon>Hexanauplia</taxon>
        <taxon>Copepoda</taxon>
        <taxon>Siphonostomatoida</taxon>
        <taxon>Caligidae</taxon>
        <taxon>Lepeophtheirus</taxon>
    </lineage>
</organism>
<name>A0A0K2TH88_LEPSM</name>
<accession>A0A0K2TH88</accession>
<dbReference type="AlphaFoldDB" id="A0A0K2TH88"/>
<feature type="region of interest" description="Disordered" evidence="1">
    <location>
        <begin position="23"/>
        <end position="49"/>
    </location>
</feature>